<evidence type="ECO:0000313" key="3">
    <source>
        <dbReference type="Proteomes" id="UP001298424"/>
    </source>
</evidence>
<accession>A0ABS9NQW9</accession>
<dbReference type="Gene3D" id="3.40.50.720">
    <property type="entry name" value="NAD(P)-binding Rossmann-like Domain"/>
    <property type="match status" value="1"/>
</dbReference>
<sequence length="208" mass="21802">MILLFGANGAAGRAFIEQHGGHNLTAVLRAADDGFFAACNIPVIHADVLDEAAVDAAFERSRPDIVISFVGGKNEAGIRSDATGNIHIIRAAERHTPNARFILITSMGCGEQWDGMSERFKQALGEAVQAKTEAENVLRQSSLNWSILRPCGLGNGESKAYRLSGSDTSVPAGYMTRNGLAAAVLAVLNDAGSSSQVYSVTGDPAEAA</sequence>
<dbReference type="InterPro" id="IPR036291">
    <property type="entry name" value="NAD(P)-bd_dom_sf"/>
</dbReference>
<dbReference type="PANTHER" id="PTHR15020">
    <property type="entry name" value="FLAVIN REDUCTASE-RELATED"/>
    <property type="match status" value="1"/>
</dbReference>
<keyword evidence="3" id="KW-1185">Reference proteome</keyword>
<dbReference type="InterPro" id="IPR016040">
    <property type="entry name" value="NAD(P)-bd_dom"/>
</dbReference>
<feature type="domain" description="NAD(P)-binding" evidence="1">
    <location>
        <begin position="6"/>
        <end position="190"/>
    </location>
</feature>
<protein>
    <submittedName>
        <fullName evidence="2">SDR family oxidoreductase</fullName>
    </submittedName>
</protein>
<name>A0ABS9NQW9_9NEIS</name>
<reference evidence="2 3" key="1">
    <citation type="submission" date="2022-02" db="EMBL/GenBank/DDBJ databases">
        <title>Genome sequence data of Kingella unionensis sp. nov. strain CICC 24913 (CCUG 75125).</title>
        <authorList>
            <person name="Xiao M."/>
        </authorList>
    </citation>
    <scope>NUCLEOTIDE SEQUENCE [LARGE SCALE GENOMIC DNA]</scope>
    <source>
        <strain evidence="2 3">CICC 24913</strain>
    </source>
</reference>
<dbReference type="PANTHER" id="PTHR15020:SF50">
    <property type="entry name" value="UPF0659 PROTEIN YMR090W"/>
    <property type="match status" value="1"/>
</dbReference>
<dbReference type="Pfam" id="PF13460">
    <property type="entry name" value="NAD_binding_10"/>
    <property type="match status" value="1"/>
</dbReference>
<dbReference type="RefSeq" id="WP_238748682.1">
    <property type="nucleotide sequence ID" value="NZ_JAKOOW010000078.1"/>
</dbReference>
<gene>
    <name evidence="2" type="ORF">MB824_11520</name>
</gene>
<evidence type="ECO:0000259" key="1">
    <source>
        <dbReference type="Pfam" id="PF13460"/>
    </source>
</evidence>
<organism evidence="2 3">
    <name type="scientific">Kingella pumchi</name>
    <dbReference type="NCBI Taxonomy" id="2779506"/>
    <lineage>
        <taxon>Bacteria</taxon>
        <taxon>Pseudomonadati</taxon>
        <taxon>Pseudomonadota</taxon>
        <taxon>Betaproteobacteria</taxon>
        <taxon>Neisseriales</taxon>
        <taxon>Neisseriaceae</taxon>
        <taxon>Kingella</taxon>
    </lineage>
</organism>
<evidence type="ECO:0000313" key="2">
    <source>
        <dbReference type="EMBL" id="MCG6505115.1"/>
    </source>
</evidence>
<dbReference type="SUPFAM" id="SSF51735">
    <property type="entry name" value="NAD(P)-binding Rossmann-fold domains"/>
    <property type="match status" value="1"/>
</dbReference>
<dbReference type="Proteomes" id="UP001298424">
    <property type="component" value="Unassembled WGS sequence"/>
</dbReference>
<comment type="caution">
    <text evidence="2">The sequence shown here is derived from an EMBL/GenBank/DDBJ whole genome shotgun (WGS) entry which is preliminary data.</text>
</comment>
<proteinExistence type="predicted"/>
<dbReference type="EMBL" id="JAKOOW010000078">
    <property type="protein sequence ID" value="MCG6505115.1"/>
    <property type="molecule type" value="Genomic_DNA"/>
</dbReference>